<keyword evidence="13" id="KW-1185">Reference proteome</keyword>
<feature type="transmembrane region" description="Helical" evidence="11">
    <location>
        <begin position="187"/>
        <end position="207"/>
    </location>
</feature>
<evidence type="ECO:0000256" key="5">
    <source>
        <dbReference type="ARBA" id="ARBA00022692"/>
    </source>
</evidence>
<dbReference type="InterPro" id="IPR001425">
    <property type="entry name" value="Arc/bac/fun_rhodopsins"/>
</dbReference>
<organism evidence="12 13">
    <name type="scientific">Didymella exigua CBS 183.55</name>
    <dbReference type="NCBI Taxonomy" id="1150837"/>
    <lineage>
        <taxon>Eukaryota</taxon>
        <taxon>Fungi</taxon>
        <taxon>Dikarya</taxon>
        <taxon>Ascomycota</taxon>
        <taxon>Pezizomycotina</taxon>
        <taxon>Dothideomycetes</taxon>
        <taxon>Pleosporomycetidae</taxon>
        <taxon>Pleosporales</taxon>
        <taxon>Pleosporineae</taxon>
        <taxon>Didymellaceae</taxon>
        <taxon>Didymella</taxon>
    </lineage>
</organism>
<evidence type="ECO:0000256" key="2">
    <source>
        <dbReference type="ARBA" id="ARBA00008130"/>
    </source>
</evidence>
<evidence type="ECO:0000256" key="4">
    <source>
        <dbReference type="ARBA" id="ARBA00022606"/>
    </source>
</evidence>
<dbReference type="GO" id="GO:0007602">
    <property type="term" value="P:phototransduction"/>
    <property type="evidence" value="ECO:0007669"/>
    <property type="project" value="UniProtKB-KW"/>
</dbReference>
<dbReference type="Proteomes" id="UP000800082">
    <property type="component" value="Unassembled WGS sequence"/>
</dbReference>
<dbReference type="GeneID" id="54347589"/>
<feature type="transmembrane region" description="Helical" evidence="11">
    <location>
        <begin position="75"/>
        <end position="95"/>
    </location>
</feature>
<dbReference type="AlphaFoldDB" id="A0A6A5S2R1"/>
<evidence type="ECO:0000256" key="6">
    <source>
        <dbReference type="ARBA" id="ARBA00022925"/>
    </source>
</evidence>
<dbReference type="PANTHER" id="PTHR28286:SF2">
    <property type="entry name" value="BACTERIORHODOPSIN _OPSIN, NOPA (EUROFUNG)"/>
    <property type="match status" value="1"/>
</dbReference>
<dbReference type="PANTHER" id="PTHR28286">
    <property type="match status" value="1"/>
</dbReference>
<dbReference type="PROSITE" id="PS00950">
    <property type="entry name" value="BACTERIAL_OPSIN_1"/>
    <property type="match status" value="1"/>
</dbReference>
<dbReference type="OrthoDB" id="10261467at2759"/>
<evidence type="ECO:0000256" key="1">
    <source>
        <dbReference type="ARBA" id="ARBA00004141"/>
    </source>
</evidence>
<dbReference type="RefSeq" id="XP_033454158.1">
    <property type="nucleotide sequence ID" value="XM_033589940.1"/>
</dbReference>
<dbReference type="SUPFAM" id="SSF81321">
    <property type="entry name" value="Family A G protein-coupled receptor-like"/>
    <property type="match status" value="1"/>
</dbReference>
<feature type="transmembrane region" description="Helical" evidence="11">
    <location>
        <begin position="156"/>
        <end position="175"/>
    </location>
</feature>
<accession>A0A6A5S2R1</accession>
<dbReference type="GO" id="GO:0005783">
    <property type="term" value="C:endoplasmic reticulum"/>
    <property type="evidence" value="ECO:0007669"/>
    <property type="project" value="TreeGrafter"/>
</dbReference>
<comment type="similarity">
    <text evidence="2">Belongs to the archaeal/bacterial/fungal opsin family.</text>
</comment>
<sequence>MIVDAFEEVLKKTSMIPLPTATGGVSPIPTVLPDTPDKQFVGETGTKTLWVVFIIMLISSGVFSGLAWRVPVQKRLFYVITTLITITAAISYFAMAVGEGVSIHKIHVREQHDHVPDTHHEIHRQVFWARYVDWAITTPLLLLDLGLLAGMNGAHLTLAIVADLIMVLTGLFAAFGSEGTPAKWGWYTIACFAYLVVVWQLAVNGRAAVQAKGQNVSSFFLSIATYTFILWTAYPIISVWGFADGARRVGVDGEIIAYAILDVLAKPVFGTWLIITHAKLRETDVDLGGFWANGLNREGALRIGDDDGA</sequence>
<keyword evidence="6" id="KW-0681">Retinal protein</keyword>
<dbReference type="GO" id="GO:0005886">
    <property type="term" value="C:plasma membrane"/>
    <property type="evidence" value="ECO:0007669"/>
    <property type="project" value="TreeGrafter"/>
</dbReference>
<dbReference type="GO" id="GO:0009881">
    <property type="term" value="F:photoreceptor activity"/>
    <property type="evidence" value="ECO:0007669"/>
    <property type="project" value="UniProtKB-KW"/>
</dbReference>
<keyword evidence="10 12" id="KW-0675">Receptor</keyword>
<dbReference type="PRINTS" id="PR00251">
    <property type="entry name" value="BACTRLOPSIN"/>
</dbReference>
<name>A0A6A5S2R1_9PLEO</name>
<proteinExistence type="inferred from homology"/>
<comment type="subcellular location">
    <subcellularLocation>
        <location evidence="1">Membrane</location>
        <topology evidence="1">Multi-pass membrane protein</topology>
    </subcellularLocation>
</comment>
<feature type="transmembrane region" description="Helical" evidence="11">
    <location>
        <begin position="219"/>
        <end position="243"/>
    </location>
</feature>
<dbReference type="CDD" id="cd15028">
    <property type="entry name" value="7tm_Opsin-1_euk"/>
    <property type="match status" value="1"/>
</dbReference>
<evidence type="ECO:0000313" key="12">
    <source>
        <dbReference type="EMBL" id="KAF1933910.1"/>
    </source>
</evidence>
<evidence type="ECO:0000256" key="8">
    <source>
        <dbReference type="ARBA" id="ARBA00022991"/>
    </source>
</evidence>
<keyword evidence="3" id="KW-0600">Photoreceptor protein</keyword>
<reference evidence="12" key="1">
    <citation type="journal article" date="2020" name="Stud. Mycol.">
        <title>101 Dothideomycetes genomes: a test case for predicting lifestyles and emergence of pathogens.</title>
        <authorList>
            <person name="Haridas S."/>
            <person name="Albert R."/>
            <person name="Binder M."/>
            <person name="Bloem J."/>
            <person name="Labutti K."/>
            <person name="Salamov A."/>
            <person name="Andreopoulos B."/>
            <person name="Baker S."/>
            <person name="Barry K."/>
            <person name="Bills G."/>
            <person name="Bluhm B."/>
            <person name="Cannon C."/>
            <person name="Castanera R."/>
            <person name="Culley D."/>
            <person name="Daum C."/>
            <person name="Ezra D."/>
            <person name="Gonzalez J."/>
            <person name="Henrissat B."/>
            <person name="Kuo A."/>
            <person name="Liang C."/>
            <person name="Lipzen A."/>
            <person name="Lutzoni F."/>
            <person name="Magnuson J."/>
            <person name="Mondo S."/>
            <person name="Nolan M."/>
            <person name="Ohm R."/>
            <person name="Pangilinan J."/>
            <person name="Park H.-J."/>
            <person name="Ramirez L."/>
            <person name="Alfaro M."/>
            <person name="Sun H."/>
            <person name="Tritt A."/>
            <person name="Yoshinaga Y."/>
            <person name="Zwiers L.-H."/>
            <person name="Turgeon B."/>
            <person name="Goodwin S."/>
            <person name="Spatafora J."/>
            <person name="Crous P."/>
            <person name="Grigoriev I."/>
        </authorList>
    </citation>
    <scope>NUCLEOTIDE SEQUENCE</scope>
    <source>
        <strain evidence="12">CBS 183.55</strain>
    </source>
</reference>
<keyword evidence="5 11" id="KW-0812">Transmembrane</keyword>
<dbReference type="EMBL" id="ML978956">
    <property type="protein sequence ID" value="KAF1933910.1"/>
    <property type="molecule type" value="Genomic_DNA"/>
</dbReference>
<feature type="transmembrane region" description="Helical" evidence="11">
    <location>
        <begin position="131"/>
        <end position="149"/>
    </location>
</feature>
<dbReference type="Pfam" id="PF01036">
    <property type="entry name" value="Bac_rhodopsin"/>
    <property type="match status" value="1"/>
</dbReference>
<evidence type="ECO:0000256" key="7">
    <source>
        <dbReference type="ARBA" id="ARBA00022989"/>
    </source>
</evidence>
<keyword evidence="9 11" id="KW-0472">Membrane</keyword>
<keyword evidence="4" id="KW-0716">Sensory transduction</keyword>
<feature type="transmembrane region" description="Helical" evidence="11">
    <location>
        <begin position="255"/>
        <end position="275"/>
    </location>
</feature>
<protein>
    <submittedName>
        <fullName evidence="12">Family A G protein-coupled receptor-like protein</fullName>
    </submittedName>
</protein>
<gene>
    <name evidence="12" type="ORF">M421DRAFT_388253</name>
</gene>
<dbReference type="Gene3D" id="1.20.1070.10">
    <property type="entry name" value="Rhodopsin 7-helix transmembrane proteins"/>
    <property type="match status" value="1"/>
</dbReference>
<dbReference type="GO" id="GO:0005216">
    <property type="term" value="F:monoatomic ion channel activity"/>
    <property type="evidence" value="ECO:0007669"/>
    <property type="project" value="InterPro"/>
</dbReference>
<evidence type="ECO:0000313" key="13">
    <source>
        <dbReference type="Proteomes" id="UP000800082"/>
    </source>
</evidence>
<dbReference type="FunFam" id="1.20.1070.10:FF:000160">
    <property type="entry name" value="Related to Opsin-1"/>
    <property type="match status" value="1"/>
</dbReference>
<dbReference type="InterPro" id="IPR018229">
    <property type="entry name" value="Rhodopsin_retinal_BS"/>
</dbReference>
<keyword evidence="7 11" id="KW-1133">Transmembrane helix</keyword>
<keyword evidence="8" id="KW-0157">Chromophore</keyword>
<evidence type="ECO:0000256" key="3">
    <source>
        <dbReference type="ARBA" id="ARBA00022543"/>
    </source>
</evidence>
<dbReference type="SMART" id="SM01021">
    <property type="entry name" value="Bac_rhodopsin"/>
    <property type="match status" value="1"/>
</dbReference>
<evidence type="ECO:0000256" key="11">
    <source>
        <dbReference type="SAM" id="Phobius"/>
    </source>
</evidence>
<evidence type="ECO:0000256" key="10">
    <source>
        <dbReference type="ARBA" id="ARBA00023170"/>
    </source>
</evidence>
<evidence type="ECO:0000256" key="9">
    <source>
        <dbReference type="ARBA" id="ARBA00023136"/>
    </source>
</evidence>
<feature type="transmembrane region" description="Helical" evidence="11">
    <location>
        <begin position="48"/>
        <end position="68"/>
    </location>
</feature>